<protein>
    <submittedName>
        <fullName evidence="1">Phage recombination protein Bet</fullName>
    </submittedName>
</protein>
<evidence type="ECO:0000313" key="2">
    <source>
        <dbReference type="Proteomes" id="UP000259465"/>
    </source>
</evidence>
<dbReference type="Proteomes" id="UP000259465">
    <property type="component" value="Chromosome"/>
</dbReference>
<evidence type="ECO:0000313" key="1">
    <source>
        <dbReference type="EMBL" id="AXT46581.1"/>
    </source>
</evidence>
<keyword evidence="2" id="KW-1185">Reference proteome</keyword>
<dbReference type="Pfam" id="PF03837">
    <property type="entry name" value="RecT"/>
    <property type="match status" value="1"/>
</dbReference>
<dbReference type="InterPro" id="IPR018330">
    <property type="entry name" value="RecT_fam"/>
</dbReference>
<dbReference type="RefSeq" id="WP_019103070.1">
    <property type="nucleotide sequence ID" value="NZ_CP031968.1"/>
</dbReference>
<dbReference type="NCBIfam" id="TIGR01913">
    <property type="entry name" value="bet_lambda"/>
    <property type="match status" value="1"/>
</dbReference>
<reference evidence="1 2" key="1">
    <citation type="submission" date="2018-08" db="EMBL/GenBank/DDBJ databases">
        <title>Complete genome sequence of JP2-74.</title>
        <authorList>
            <person name="Wu L."/>
        </authorList>
    </citation>
    <scope>NUCLEOTIDE SEQUENCE [LARGE SCALE GENOMIC DNA]</scope>
    <source>
        <strain evidence="1 2">JP2-74</strain>
    </source>
</reference>
<organism evidence="1 2">
    <name type="scientific">Chromobacterium rhizoryzae</name>
    <dbReference type="NCBI Taxonomy" id="1778675"/>
    <lineage>
        <taxon>Bacteria</taxon>
        <taxon>Pseudomonadati</taxon>
        <taxon>Pseudomonadota</taxon>
        <taxon>Betaproteobacteria</taxon>
        <taxon>Neisseriales</taxon>
        <taxon>Chromobacteriaceae</taxon>
        <taxon>Chromobacterium</taxon>
    </lineage>
</organism>
<dbReference type="AlphaFoldDB" id="A0AAD0RQR1"/>
<dbReference type="GO" id="GO:0003677">
    <property type="term" value="F:DNA binding"/>
    <property type="evidence" value="ECO:0007669"/>
    <property type="project" value="InterPro"/>
</dbReference>
<proteinExistence type="predicted"/>
<dbReference type="KEGG" id="crz:D1345_10450"/>
<dbReference type="InterPro" id="IPR010183">
    <property type="entry name" value="Phage_lambda_Bet"/>
</dbReference>
<gene>
    <name evidence="1" type="primary">bet</name>
    <name evidence="1" type="ORF">D1345_10450</name>
</gene>
<dbReference type="GO" id="GO:0006310">
    <property type="term" value="P:DNA recombination"/>
    <property type="evidence" value="ECO:0007669"/>
    <property type="project" value="InterPro"/>
</dbReference>
<name>A0AAD0RQR1_9NEIS</name>
<dbReference type="EMBL" id="CP031968">
    <property type="protein sequence ID" value="AXT46581.1"/>
    <property type="molecule type" value="Genomic_DNA"/>
</dbReference>
<sequence length="285" mass="31462">MSTALQVSQQAGIPALAMSESDLMEVLSNSLYPGAKENSIRMVVGYCRASQLDPMQKPVHIVPMSVSTGQKDNNGWDIKEMRDVIMPGIGLYRTQASRSGECAGVSEPEFGEDVTEILDGVSVTYPRWCKVTVQRLLSNGMIAHYVAKELWKENYATKSSKSEAPNQMWKKRPYAQLAKCAEAQALRKAFPEVGSQPTAEEMEGRELAEKDITPAPTPRQPALLPPYPEDKFSENLDQWKGMVDSGRCTAEDIINKINTRNTLSAQQESILRACDPAKGATYENA</sequence>
<accession>A0AAD0RQR1</accession>